<dbReference type="Gene3D" id="3.40.430.10">
    <property type="entry name" value="Dihydrofolate Reductase, subunit A"/>
    <property type="match status" value="1"/>
</dbReference>
<name>A0ABW1FFB1_9ACTN</name>
<feature type="domain" description="Bacterial bifunctional deaminase-reductase C-terminal" evidence="1">
    <location>
        <begin position="9"/>
        <end position="173"/>
    </location>
</feature>
<dbReference type="SUPFAM" id="SSF53597">
    <property type="entry name" value="Dihydrofolate reductase-like"/>
    <property type="match status" value="1"/>
</dbReference>
<evidence type="ECO:0000313" key="3">
    <source>
        <dbReference type="Proteomes" id="UP001596241"/>
    </source>
</evidence>
<gene>
    <name evidence="2" type="ORF">ACFP3M_10235</name>
</gene>
<dbReference type="InterPro" id="IPR002734">
    <property type="entry name" value="RibDG_C"/>
</dbReference>
<proteinExistence type="predicted"/>
<dbReference type="RefSeq" id="WP_345078950.1">
    <property type="nucleotide sequence ID" value="NZ_BAAAWG010000004.1"/>
</dbReference>
<reference evidence="3" key="1">
    <citation type="journal article" date="2019" name="Int. J. Syst. Evol. Microbiol.">
        <title>The Global Catalogue of Microorganisms (GCM) 10K type strain sequencing project: providing services to taxonomists for standard genome sequencing and annotation.</title>
        <authorList>
            <consortium name="The Broad Institute Genomics Platform"/>
            <consortium name="The Broad Institute Genome Sequencing Center for Infectious Disease"/>
            <person name="Wu L."/>
            <person name="Ma J."/>
        </authorList>
    </citation>
    <scope>NUCLEOTIDE SEQUENCE [LARGE SCALE GENOMIC DNA]</scope>
    <source>
        <strain evidence="3">CGMCC 1.15809</strain>
    </source>
</reference>
<comment type="caution">
    <text evidence="2">The sequence shown here is derived from an EMBL/GenBank/DDBJ whole genome shotgun (WGS) entry which is preliminary data.</text>
</comment>
<dbReference type="Pfam" id="PF01872">
    <property type="entry name" value="RibD_C"/>
    <property type="match status" value="1"/>
</dbReference>
<evidence type="ECO:0000313" key="2">
    <source>
        <dbReference type="EMBL" id="MFC5893192.1"/>
    </source>
</evidence>
<accession>A0ABW1FFB1</accession>
<protein>
    <submittedName>
        <fullName evidence="2">Dihydrofolate reductase family protein</fullName>
    </submittedName>
</protein>
<organism evidence="2 3">
    <name type="scientific">Streptomyces ramulosus</name>
    <dbReference type="NCBI Taxonomy" id="47762"/>
    <lineage>
        <taxon>Bacteria</taxon>
        <taxon>Bacillati</taxon>
        <taxon>Actinomycetota</taxon>
        <taxon>Actinomycetes</taxon>
        <taxon>Kitasatosporales</taxon>
        <taxon>Streptomycetaceae</taxon>
        <taxon>Streptomyces</taxon>
    </lineage>
</organism>
<dbReference type="EMBL" id="JBHSPW010000004">
    <property type="protein sequence ID" value="MFC5893192.1"/>
    <property type="molecule type" value="Genomic_DNA"/>
</dbReference>
<evidence type="ECO:0000259" key="1">
    <source>
        <dbReference type="Pfam" id="PF01872"/>
    </source>
</evidence>
<keyword evidence="3" id="KW-1185">Reference proteome</keyword>
<dbReference type="Proteomes" id="UP001596241">
    <property type="component" value="Unassembled WGS sequence"/>
</dbReference>
<dbReference type="InterPro" id="IPR024072">
    <property type="entry name" value="DHFR-like_dom_sf"/>
</dbReference>
<sequence>MGKVTTGATTMSLDGYIAGPDESGFDLLFQWYGNGDVEVPTASPDVPPFRVSAADAALLQREWGNAGALVVGRYLYDLTHAWGGRHPMGVTTVVLTHRRPDDRPADDENFVFVTDGIEAAVARAKELAGAGDVVVNGGQMARQCLAAGLLDEVGIALVPVVLGGGKRLFDGLGGGPVQFDGPVAVVEGAGVTHLRYRVRR</sequence>